<dbReference type="EMBL" id="GEBQ01008528">
    <property type="protein sequence ID" value="JAT31449.1"/>
    <property type="molecule type" value="Transcribed_RNA"/>
</dbReference>
<feature type="region of interest" description="Disordered" evidence="1">
    <location>
        <begin position="265"/>
        <end position="287"/>
    </location>
</feature>
<sequence length="322" mass="35991">LLKSIANKIKQQQRRESRKANNSPSSPPGTRNSSPQPSASKNLSSTMNRESIPSTSKDATYCSASPTKGHMSSKESPEKCFLQKSSSTSFKDSSNPRQTSSEKTCLVTGSKILKMDKQIKQNNLDLKSSMKNEMSSEARPKRKHSPIRYCSGETEESSQFEVQQKKKKHTPITYGDSSRAVDCTDKTVVSSQFEVQQKKKKHTPITYGDSSRAVDCTDKTVESSQFEVQQKKKKHTPITYGDSSQAVDCTDETVESSQFEVQQKKKKHTPITYGDSSQAVDFTDETDESSWVDINSRKKKHIPITYGSFYSSRAVDCTDKTV</sequence>
<reference evidence="2" key="1">
    <citation type="submission" date="2015-11" db="EMBL/GenBank/DDBJ databases">
        <title>De novo transcriptome assembly of four potential Pierce s Disease insect vectors from Arizona vineyards.</title>
        <authorList>
            <person name="Tassone E.E."/>
        </authorList>
    </citation>
    <scope>NUCLEOTIDE SEQUENCE</scope>
</reference>
<feature type="compositionally biased region" description="Polar residues" evidence="1">
    <location>
        <begin position="20"/>
        <end position="66"/>
    </location>
</feature>
<proteinExistence type="predicted"/>
<feature type="non-terminal residue" evidence="2">
    <location>
        <position position="1"/>
    </location>
</feature>
<protein>
    <submittedName>
        <fullName evidence="2">Uncharacterized protein</fullName>
    </submittedName>
</protein>
<accession>A0A1B6M686</accession>
<name>A0A1B6M686_9HEMI</name>
<evidence type="ECO:0000256" key="1">
    <source>
        <dbReference type="SAM" id="MobiDB-lite"/>
    </source>
</evidence>
<evidence type="ECO:0000313" key="2">
    <source>
        <dbReference type="EMBL" id="JAT31449.1"/>
    </source>
</evidence>
<feature type="region of interest" description="Disordered" evidence="1">
    <location>
        <begin position="152"/>
        <end position="177"/>
    </location>
</feature>
<feature type="region of interest" description="Disordered" evidence="1">
    <location>
        <begin position="1"/>
        <end position="104"/>
    </location>
</feature>
<feature type="non-terminal residue" evidence="2">
    <location>
        <position position="322"/>
    </location>
</feature>
<organism evidence="2">
    <name type="scientific">Graphocephala atropunctata</name>
    <dbReference type="NCBI Taxonomy" id="36148"/>
    <lineage>
        <taxon>Eukaryota</taxon>
        <taxon>Metazoa</taxon>
        <taxon>Ecdysozoa</taxon>
        <taxon>Arthropoda</taxon>
        <taxon>Hexapoda</taxon>
        <taxon>Insecta</taxon>
        <taxon>Pterygota</taxon>
        <taxon>Neoptera</taxon>
        <taxon>Paraneoptera</taxon>
        <taxon>Hemiptera</taxon>
        <taxon>Auchenorrhyncha</taxon>
        <taxon>Membracoidea</taxon>
        <taxon>Cicadellidae</taxon>
        <taxon>Cicadellinae</taxon>
        <taxon>Cicadellini</taxon>
        <taxon>Graphocephala</taxon>
    </lineage>
</organism>
<dbReference type="AlphaFoldDB" id="A0A1B6M686"/>
<gene>
    <name evidence="2" type="ORF">g.15176</name>
</gene>